<dbReference type="Gene3D" id="1.20.1250.10">
    <property type="match status" value="1"/>
</dbReference>
<dbReference type="PANTHER" id="PTHR11417:SF5">
    <property type="entry name" value="PROLACTIN"/>
    <property type="match status" value="1"/>
</dbReference>
<accession>A0A3B4GU70</accession>
<dbReference type="InterPro" id="IPR001400">
    <property type="entry name" value="Somatotropin/Prolactin"/>
</dbReference>
<dbReference type="GeneTree" id="ENSGT00950000182818"/>
<dbReference type="GO" id="GO:0046427">
    <property type="term" value="P:positive regulation of receptor signaling pathway via JAK-STAT"/>
    <property type="evidence" value="ECO:0007669"/>
    <property type="project" value="TreeGrafter"/>
</dbReference>
<evidence type="ECO:0000313" key="9">
    <source>
        <dbReference type="Ensembl" id="ENSPNYP00000025709.1"/>
    </source>
</evidence>
<dbReference type="GO" id="GO:0008284">
    <property type="term" value="P:positive regulation of cell population proliferation"/>
    <property type="evidence" value="ECO:0007669"/>
    <property type="project" value="TreeGrafter"/>
</dbReference>
<proteinExistence type="inferred from homology"/>
<dbReference type="GO" id="GO:0005615">
    <property type="term" value="C:extracellular space"/>
    <property type="evidence" value="ECO:0007669"/>
    <property type="project" value="TreeGrafter"/>
</dbReference>
<dbReference type="PRINTS" id="PR00836">
    <property type="entry name" value="SOMATOTROPIN"/>
</dbReference>
<organism evidence="9">
    <name type="scientific">Pundamilia nyererei</name>
    <dbReference type="NCBI Taxonomy" id="303518"/>
    <lineage>
        <taxon>Eukaryota</taxon>
        <taxon>Metazoa</taxon>
        <taxon>Chordata</taxon>
        <taxon>Craniata</taxon>
        <taxon>Vertebrata</taxon>
        <taxon>Euteleostomi</taxon>
        <taxon>Actinopterygii</taxon>
        <taxon>Neopterygii</taxon>
        <taxon>Teleostei</taxon>
        <taxon>Neoteleostei</taxon>
        <taxon>Acanthomorphata</taxon>
        <taxon>Ovalentaria</taxon>
        <taxon>Cichlomorphae</taxon>
        <taxon>Cichliformes</taxon>
        <taxon>Cichlidae</taxon>
        <taxon>African cichlids</taxon>
        <taxon>Pseudocrenilabrinae</taxon>
        <taxon>Haplochromini</taxon>
        <taxon>Pundamilia</taxon>
    </lineage>
</organism>
<evidence type="ECO:0000256" key="1">
    <source>
        <dbReference type="ARBA" id="ARBA00004613"/>
    </source>
</evidence>
<name>A0A3B4GU70_9CICH</name>
<keyword evidence="6" id="KW-1015">Disulfide bond</keyword>
<evidence type="ECO:0000256" key="7">
    <source>
        <dbReference type="RuleBase" id="RU003618"/>
    </source>
</evidence>
<dbReference type="Ensembl" id="ENSPNYT00000026342.1">
    <property type="protein sequence ID" value="ENSPNYP00000025709.1"/>
    <property type="gene ID" value="ENSPNYG00000019408.1"/>
</dbReference>
<dbReference type="PANTHER" id="PTHR11417">
    <property type="entry name" value="SOMATOTROPIN,PROLACTIN"/>
    <property type="match status" value="1"/>
</dbReference>
<dbReference type="AlphaFoldDB" id="A0A3B4GU70"/>
<keyword evidence="3" id="KW-0964">Secreted</keyword>
<comment type="similarity">
    <text evidence="2 7">Belongs to the somatotropin/prolactin family.</text>
</comment>
<evidence type="ECO:0000256" key="4">
    <source>
        <dbReference type="ARBA" id="ARBA00022702"/>
    </source>
</evidence>
<dbReference type="STRING" id="303518.ENSPNYP00000025709"/>
<evidence type="ECO:0000256" key="6">
    <source>
        <dbReference type="ARBA" id="ARBA00023157"/>
    </source>
</evidence>
<dbReference type="Pfam" id="PF00103">
    <property type="entry name" value="Hormone_1"/>
    <property type="match status" value="1"/>
</dbReference>
<evidence type="ECO:0000256" key="3">
    <source>
        <dbReference type="ARBA" id="ARBA00022525"/>
    </source>
</evidence>
<reference evidence="9" key="1">
    <citation type="submission" date="2023-09" db="UniProtKB">
        <authorList>
            <consortium name="Ensembl"/>
        </authorList>
    </citation>
    <scope>IDENTIFICATION</scope>
</reference>
<keyword evidence="4 7" id="KW-0372">Hormone</keyword>
<dbReference type="SUPFAM" id="SSF47266">
    <property type="entry name" value="4-helical cytokines"/>
    <property type="match status" value="1"/>
</dbReference>
<keyword evidence="5" id="KW-0732">Signal</keyword>
<dbReference type="PROSITE" id="PS00266">
    <property type="entry name" value="SOMATOTROPIN_1"/>
    <property type="match status" value="1"/>
</dbReference>
<sequence>MLTFHPAPPISRRKRKRGKKPKGHQTVALQLLSLTLPPLIFSCFTVLCVVAMCRAVPINELLERASQHSDKLHSLSTTLTQELDSHFPPIGRVIMPRPAMCHTSSLQTPIDKDQALQVSESDLMSLARSLLQAWSDPLVLLSSSASALPHPAQSTIFNKIQEMQQYSKSLKDGLDVLSSKMGSSAQAITSLPYRGGTSLGQDKITKLINFNFLMSCLRRDSHKIDSFLKVLRCRAAKMQPEMC</sequence>
<dbReference type="GO" id="GO:0031667">
    <property type="term" value="P:response to nutrient levels"/>
    <property type="evidence" value="ECO:0007669"/>
    <property type="project" value="TreeGrafter"/>
</dbReference>
<evidence type="ECO:0000256" key="5">
    <source>
        <dbReference type="ARBA" id="ARBA00022729"/>
    </source>
</evidence>
<dbReference type="InterPro" id="IPR009079">
    <property type="entry name" value="4_helix_cytokine-like_core"/>
</dbReference>
<evidence type="ECO:0000256" key="8">
    <source>
        <dbReference type="SAM" id="MobiDB-lite"/>
    </source>
</evidence>
<comment type="subcellular location">
    <subcellularLocation>
        <location evidence="1 7">Secreted</location>
    </subcellularLocation>
</comment>
<evidence type="ECO:0000256" key="2">
    <source>
        <dbReference type="ARBA" id="ARBA00008474"/>
    </source>
</evidence>
<protein>
    <submittedName>
        <fullName evidence="9">Prolactin-1</fullName>
    </submittedName>
</protein>
<dbReference type="PROSITE" id="PS00338">
    <property type="entry name" value="SOMATOTROPIN_2"/>
    <property type="match status" value="1"/>
</dbReference>
<dbReference type="GO" id="GO:0005179">
    <property type="term" value="F:hormone activity"/>
    <property type="evidence" value="ECO:0007669"/>
    <property type="project" value="UniProtKB-KW"/>
</dbReference>
<dbReference type="InterPro" id="IPR018116">
    <property type="entry name" value="Somatotropin_CS"/>
</dbReference>
<feature type="region of interest" description="Disordered" evidence="8">
    <location>
        <begin position="1"/>
        <end position="24"/>
    </location>
</feature>
<feature type="compositionally biased region" description="Basic residues" evidence="8">
    <location>
        <begin position="11"/>
        <end position="23"/>
    </location>
</feature>